<dbReference type="EMBL" id="JBHGCJ010000003">
    <property type="protein sequence ID" value="MFG6108709.1"/>
    <property type="molecule type" value="Genomic_DNA"/>
</dbReference>
<proteinExistence type="predicted"/>
<accession>A0ABW7CYQ6</accession>
<gene>
    <name evidence="2" type="ORF">ACEU0G_002701</name>
</gene>
<sequence>MVFLVMLFGIPHNSPWFGLVLLYLLLGALYVVGAILWMALRSRGAAAALGRTPPVRALLPREKEALDWFGQPERAIWRMPRGNVVDLLAAVRAAGAAPSVHALSGPFVRTASAGGYERRDCIGGVEVLLLPGAEQHLRPGNDADVLLCGRFAVVLALNNTWRIDQARSLLK</sequence>
<dbReference type="RefSeq" id="WP_394162038.1">
    <property type="nucleotide sequence ID" value="NZ_JBHGCJ010000003.1"/>
</dbReference>
<comment type="caution">
    <text evidence="2">The sequence shown here is derived from an EMBL/GenBank/DDBJ whole genome shotgun (WGS) entry which is preliminary data.</text>
</comment>
<keyword evidence="1" id="KW-0472">Membrane</keyword>
<dbReference type="Proteomes" id="UP001605261">
    <property type="component" value="Unassembled WGS sequence"/>
</dbReference>
<evidence type="ECO:0000313" key="2">
    <source>
        <dbReference type="EMBL" id="MFG6108709.1"/>
    </source>
</evidence>
<keyword evidence="1" id="KW-1133">Transmembrane helix</keyword>
<organism evidence="2 3">
    <name type="scientific">Stenotrophomonas nematodicola</name>
    <dbReference type="NCBI Taxonomy" id="2656746"/>
    <lineage>
        <taxon>Bacteria</taxon>
        <taxon>Pseudomonadati</taxon>
        <taxon>Pseudomonadota</taxon>
        <taxon>Gammaproteobacteria</taxon>
        <taxon>Lysobacterales</taxon>
        <taxon>Lysobacteraceae</taxon>
        <taxon>Stenotrophomonas</taxon>
    </lineage>
</organism>
<feature type="transmembrane region" description="Helical" evidence="1">
    <location>
        <begin position="20"/>
        <end position="40"/>
    </location>
</feature>
<name>A0ABW7CYQ6_9GAMM</name>
<reference evidence="2 3" key="1">
    <citation type="submission" date="2024-09" db="EMBL/GenBank/DDBJ databases">
        <authorList>
            <consortium name="All-Russian atlas of soil microorganisms"/>
            <consortium name="as a basis for the search for new antimicrobial producers and enzymes with unique properties"/>
            <person name="Sokolova E.A."/>
            <person name="Voronina E.N."/>
        </authorList>
    </citation>
    <scope>NUCLEOTIDE SEQUENCE [LARGE SCALE GENOMIC DNA]</scope>
    <source>
        <strain evidence="2 3">AF-22b-331.1</strain>
    </source>
</reference>
<evidence type="ECO:0000256" key="1">
    <source>
        <dbReference type="SAM" id="Phobius"/>
    </source>
</evidence>
<keyword evidence="3" id="KW-1185">Reference proteome</keyword>
<keyword evidence="1" id="KW-0812">Transmembrane</keyword>
<evidence type="ECO:0000313" key="3">
    <source>
        <dbReference type="Proteomes" id="UP001605261"/>
    </source>
</evidence>
<protein>
    <submittedName>
        <fullName evidence="2">Uncharacterized protein</fullName>
    </submittedName>
</protein>